<dbReference type="Proteomes" id="UP000285575">
    <property type="component" value="Unassembled WGS sequence"/>
</dbReference>
<dbReference type="FunFam" id="1.10.287.950:FF:000001">
    <property type="entry name" value="Methyl-accepting chemotaxis sensory transducer"/>
    <property type="match status" value="1"/>
</dbReference>
<dbReference type="InterPro" id="IPR024478">
    <property type="entry name" value="HlyB_4HB_MCP"/>
</dbReference>
<evidence type="ECO:0000256" key="1">
    <source>
        <dbReference type="ARBA" id="ARBA00004370"/>
    </source>
</evidence>
<dbReference type="GO" id="GO:0005886">
    <property type="term" value="C:plasma membrane"/>
    <property type="evidence" value="ECO:0007669"/>
    <property type="project" value="TreeGrafter"/>
</dbReference>
<feature type="domain" description="HAMP" evidence="8">
    <location>
        <begin position="214"/>
        <end position="266"/>
    </location>
</feature>
<name>A0A437RQM6_9BURK</name>
<evidence type="ECO:0000259" key="8">
    <source>
        <dbReference type="PROSITE" id="PS50885"/>
    </source>
</evidence>
<keyword evidence="10" id="KW-1185">Reference proteome</keyword>
<dbReference type="InterPro" id="IPR003660">
    <property type="entry name" value="HAMP_dom"/>
</dbReference>
<dbReference type="CDD" id="cd06225">
    <property type="entry name" value="HAMP"/>
    <property type="match status" value="1"/>
</dbReference>
<dbReference type="Pfam" id="PF12729">
    <property type="entry name" value="4HB_MCP_1"/>
    <property type="match status" value="1"/>
</dbReference>
<dbReference type="Pfam" id="PF00672">
    <property type="entry name" value="HAMP"/>
    <property type="match status" value="1"/>
</dbReference>
<evidence type="ECO:0000256" key="2">
    <source>
        <dbReference type="ARBA" id="ARBA00022481"/>
    </source>
</evidence>
<dbReference type="EMBL" id="SACR01000001">
    <property type="protein sequence ID" value="RVU49068.1"/>
    <property type="molecule type" value="Genomic_DNA"/>
</dbReference>
<reference evidence="9 10" key="1">
    <citation type="submission" date="2019-01" db="EMBL/GenBank/DDBJ databases">
        <authorList>
            <person name="Chen W.-M."/>
        </authorList>
    </citation>
    <scope>NUCLEOTIDE SEQUENCE [LARGE SCALE GENOMIC DNA]</scope>
    <source>
        <strain evidence="9 10">KYPY4</strain>
    </source>
</reference>
<dbReference type="CDD" id="cd11386">
    <property type="entry name" value="MCP_signal"/>
    <property type="match status" value="1"/>
</dbReference>
<dbReference type="OrthoDB" id="8873197at2"/>
<organism evidence="9 10">
    <name type="scientific">Rubrivivax rivuli</name>
    <dbReference type="NCBI Taxonomy" id="1862385"/>
    <lineage>
        <taxon>Bacteria</taxon>
        <taxon>Pseudomonadati</taxon>
        <taxon>Pseudomonadota</taxon>
        <taxon>Betaproteobacteria</taxon>
        <taxon>Burkholderiales</taxon>
        <taxon>Sphaerotilaceae</taxon>
        <taxon>Rubrivivax</taxon>
    </lineage>
</organism>
<comment type="caution">
    <text evidence="9">The sequence shown here is derived from an EMBL/GenBank/DDBJ whole genome shotgun (WGS) entry which is preliminary data.</text>
</comment>
<feature type="compositionally biased region" description="Polar residues" evidence="5">
    <location>
        <begin position="313"/>
        <end position="329"/>
    </location>
</feature>
<dbReference type="SMART" id="SM00283">
    <property type="entry name" value="MA"/>
    <property type="match status" value="1"/>
</dbReference>
<dbReference type="InterPro" id="IPR051310">
    <property type="entry name" value="MCP_chemotaxis"/>
</dbReference>
<dbReference type="PANTHER" id="PTHR43531:SF14">
    <property type="entry name" value="METHYL-ACCEPTING CHEMOTAXIS PROTEIN I-RELATED"/>
    <property type="match status" value="1"/>
</dbReference>
<dbReference type="PANTHER" id="PTHR43531">
    <property type="entry name" value="PROTEIN ICFG"/>
    <property type="match status" value="1"/>
</dbReference>
<evidence type="ECO:0000256" key="4">
    <source>
        <dbReference type="PROSITE-ProRule" id="PRU00284"/>
    </source>
</evidence>
<dbReference type="Gene3D" id="1.10.287.950">
    <property type="entry name" value="Methyl-accepting chemotaxis protein"/>
    <property type="match status" value="1"/>
</dbReference>
<evidence type="ECO:0000313" key="10">
    <source>
        <dbReference type="Proteomes" id="UP000285575"/>
    </source>
</evidence>
<keyword evidence="6" id="KW-0812">Transmembrane</keyword>
<evidence type="ECO:0000259" key="7">
    <source>
        <dbReference type="PROSITE" id="PS50111"/>
    </source>
</evidence>
<dbReference type="AlphaFoldDB" id="A0A437RQM6"/>
<gene>
    <name evidence="9" type="ORF">EOE66_00315</name>
</gene>
<dbReference type="Pfam" id="PF00015">
    <property type="entry name" value="MCPsignal"/>
    <property type="match status" value="1"/>
</dbReference>
<evidence type="ECO:0000313" key="9">
    <source>
        <dbReference type="EMBL" id="RVU49068.1"/>
    </source>
</evidence>
<comment type="subcellular location">
    <subcellularLocation>
        <location evidence="1">Membrane</location>
    </subcellularLocation>
</comment>
<dbReference type="InterPro" id="IPR004090">
    <property type="entry name" value="Chemotax_Me-accpt_rcpt"/>
</dbReference>
<feature type="transmembrane region" description="Helical" evidence="6">
    <location>
        <begin position="191"/>
        <end position="212"/>
    </location>
</feature>
<accession>A0A437RQM6</accession>
<dbReference type="InterPro" id="IPR004089">
    <property type="entry name" value="MCPsignal_dom"/>
</dbReference>
<sequence>MSQLLQTLKIGPRLGVAFAILILLLVGLCGVGALSARSLAQDLDTTARVDITLVRAANALQERTHLVARSSRELLIVDSGGQIKRLKAAIEESLTDGETQLAEVQKLAGQGDNARLIEEVKTQKAAFTAAVRKFLTVYDAGNPDDSRTSLLIDLRPVQQAYEKSVEALGVALKEQVEARAAAGGAAAQRSVWLMLVFGAVGLVLAVSAAWVISRSITVPLQHAMDAAERIKSGDLSRHIDSGARDEIGALLRAMGGMQQHLLGVIEDVQRCARDVAAHSDELAGGNTELSTRTERNAASLQQTASAVEQIASTVQGNSQKTREASQVATSARDAVVEGGKSVEQLVETMTRISGSSTRIKDIIAVIDGIAFQTNILALNAAVEAARAGEHGRGFAVVATEVRSLAGRASSAAREIKSLIDDSAERVADGTRTVAEVGERIGGIVKAVMDVRQLVEEVSHASHEQVTGMASINGSVGEVDQATQQNAALVEEIAATTESLKSNAERLVKAVAFFRLPGGAAA</sequence>
<dbReference type="InterPro" id="IPR047347">
    <property type="entry name" value="YvaQ-like_sensor"/>
</dbReference>
<comment type="similarity">
    <text evidence="3">Belongs to the methyl-accepting chemotaxis (MCP) protein family.</text>
</comment>
<evidence type="ECO:0000256" key="5">
    <source>
        <dbReference type="SAM" id="MobiDB-lite"/>
    </source>
</evidence>
<dbReference type="PROSITE" id="PS50885">
    <property type="entry name" value="HAMP"/>
    <property type="match status" value="1"/>
</dbReference>
<feature type="region of interest" description="Disordered" evidence="5">
    <location>
        <begin position="313"/>
        <end position="332"/>
    </location>
</feature>
<dbReference type="PROSITE" id="PS50111">
    <property type="entry name" value="CHEMOTAXIS_TRANSDUC_2"/>
    <property type="match status" value="1"/>
</dbReference>
<keyword evidence="2" id="KW-0488">Methylation</keyword>
<evidence type="ECO:0000256" key="3">
    <source>
        <dbReference type="ARBA" id="ARBA00029447"/>
    </source>
</evidence>
<dbReference type="SUPFAM" id="SSF58104">
    <property type="entry name" value="Methyl-accepting chemotaxis protein (MCP) signaling domain"/>
    <property type="match status" value="1"/>
</dbReference>
<dbReference type="GO" id="GO:0004888">
    <property type="term" value="F:transmembrane signaling receptor activity"/>
    <property type="evidence" value="ECO:0007669"/>
    <property type="project" value="InterPro"/>
</dbReference>
<dbReference type="GO" id="GO:0007165">
    <property type="term" value="P:signal transduction"/>
    <property type="evidence" value="ECO:0007669"/>
    <property type="project" value="UniProtKB-KW"/>
</dbReference>
<dbReference type="PRINTS" id="PR00260">
    <property type="entry name" value="CHEMTRNSDUCR"/>
</dbReference>
<evidence type="ECO:0000256" key="6">
    <source>
        <dbReference type="SAM" id="Phobius"/>
    </source>
</evidence>
<keyword evidence="4" id="KW-0807">Transducer</keyword>
<feature type="domain" description="Methyl-accepting transducer" evidence="7">
    <location>
        <begin position="271"/>
        <end position="500"/>
    </location>
</feature>
<keyword evidence="6" id="KW-1133">Transmembrane helix</keyword>
<dbReference type="SMART" id="SM00304">
    <property type="entry name" value="HAMP"/>
    <property type="match status" value="1"/>
</dbReference>
<keyword evidence="6" id="KW-0472">Membrane</keyword>
<dbReference type="RefSeq" id="WP_128226709.1">
    <property type="nucleotide sequence ID" value="NZ_SACR01000001.1"/>
</dbReference>
<dbReference type="GO" id="GO:0006935">
    <property type="term" value="P:chemotaxis"/>
    <property type="evidence" value="ECO:0007669"/>
    <property type="project" value="InterPro"/>
</dbReference>
<protein>
    <submittedName>
        <fullName evidence="9">HAMP domain-containing protein</fullName>
    </submittedName>
</protein>
<dbReference type="CDD" id="cd19411">
    <property type="entry name" value="MCP2201-like_sensor"/>
    <property type="match status" value="1"/>
</dbReference>
<proteinExistence type="inferred from homology"/>